<gene>
    <name evidence="1" type="ORF">NTEN_LOCUS9517</name>
</gene>
<proteinExistence type="predicted"/>
<reference evidence="1 2" key="1">
    <citation type="submission" date="2020-02" db="EMBL/GenBank/DDBJ databases">
        <authorList>
            <person name="Ferguson B K."/>
        </authorList>
    </citation>
    <scope>NUCLEOTIDE SEQUENCE [LARGE SCALE GENOMIC DNA]</scope>
</reference>
<organism evidence="1 2">
    <name type="scientific">Nesidiocoris tenuis</name>
    <dbReference type="NCBI Taxonomy" id="355587"/>
    <lineage>
        <taxon>Eukaryota</taxon>
        <taxon>Metazoa</taxon>
        <taxon>Ecdysozoa</taxon>
        <taxon>Arthropoda</taxon>
        <taxon>Hexapoda</taxon>
        <taxon>Insecta</taxon>
        <taxon>Pterygota</taxon>
        <taxon>Neoptera</taxon>
        <taxon>Paraneoptera</taxon>
        <taxon>Hemiptera</taxon>
        <taxon>Heteroptera</taxon>
        <taxon>Panheteroptera</taxon>
        <taxon>Cimicomorpha</taxon>
        <taxon>Miridae</taxon>
        <taxon>Dicyphina</taxon>
        <taxon>Nesidiocoris</taxon>
    </lineage>
</organism>
<dbReference type="AlphaFoldDB" id="A0A6H5GLJ9"/>
<keyword evidence="2" id="KW-1185">Reference proteome</keyword>
<name>A0A6H5GLJ9_9HEMI</name>
<accession>A0A6H5GLJ9</accession>
<dbReference type="Proteomes" id="UP000479000">
    <property type="component" value="Unassembled WGS sequence"/>
</dbReference>
<feature type="non-terminal residue" evidence="1">
    <location>
        <position position="1"/>
    </location>
</feature>
<sequence>RTATELLCCRSAAVAASARAEMGRGKKAHRRSSHYLADMISKRGLIVINIELCENEVVTMAGNGRLQPARSRVIAKAKWRIIKFYLRNSEKRQQCASMGKI</sequence>
<dbReference type="EMBL" id="CADCXU010014373">
    <property type="protein sequence ID" value="CAB0004040.1"/>
    <property type="molecule type" value="Genomic_DNA"/>
</dbReference>
<protein>
    <submittedName>
        <fullName evidence="1">Uncharacterized protein</fullName>
    </submittedName>
</protein>
<evidence type="ECO:0000313" key="2">
    <source>
        <dbReference type="Proteomes" id="UP000479000"/>
    </source>
</evidence>
<evidence type="ECO:0000313" key="1">
    <source>
        <dbReference type="EMBL" id="CAB0004040.1"/>
    </source>
</evidence>